<reference evidence="1 2" key="1">
    <citation type="journal article" date="2019" name="Commun. Biol.">
        <title>The bagworm genome reveals a unique fibroin gene that provides high tensile strength.</title>
        <authorList>
            <person name="Kono N."/>
            <person name="Nakamura H."/>
            <person name="Ohtoshi R."/>
            <person name="Tomita M."/>
            <person name="Numata K."/>
            <person name="Arakawa K."/>
        </authorList>
    </citation>
    <scope>NUCLEOTIDE SEQUENCE [LARGE SCALE GENOMIC DNA]</scope>
</reference>
<comment type="caution">
    <text evidence="1">The sequence shown here is derived from an EMBL/GenBank/DDBJ whole genome shotgun (WGS) entry which is preliminary data.</text>
</comment>
<dbReference type="AlphaFoldDB" id="A0A4C1STI8"/>
<proteinExistence type="predicted"/>
<sequence>MVIRHGEHHSHHEKRTRKNLAKVLRRDAARKLRTCHPYGGESATENKPAPCFGVYNAVLAGRNRSARNGRPKVKNEPFFTRWDYTRLYEDYKFPVQPEVLSKHRNYVMIGAVMVDKELADGAAPAAWLIKIAGDGPNSPQEPYVE</sequence>
<dbReference type="Proteomes" id="UP000299102">
    <property type="component" value="Unassembled WGS sequence"/>
</dbReference>
<evidence type="ECO:0000313" key="1">
    <source>
        <dbReference type="EMBL" id="GBP04568.1"/>
    </source>
</evidence>
<name>A0A4C1STI8_EUMVA</name>
<dbReference type="EMBL" id="BGZK01000014">
    <property type="protein sequence ID" value="GBP04568.1"/>
    <property type="molecule type" value="Genomic_DNA"/>
</dbReference>
<evidence type="ECO:0000313" key="2">
    <source>
        <dbReference type="Proteomes" id="UP000299102"/>
    </source>
</evidence>
<gene>
    <name evidence="1" type="ORF">EVAR_3923_1</name>
</gene>
<organism evidence="1 2">
    <name type="scientific">Eumeta variegata</name>
    <name type="common">Bagworm moth</name>
    <name type="synonym">Eumeta japonica</name>
    <dbReference type="NCBI Taxonomy" id="151549"/>
    <lineage>
        <taxon>Eukaryota</taxon>
        <taxon>Metazoa</taxon>
        <taxon>Ecdysozoa</taxon>
        <taxon>Arthropoda</taxon>
        <taxon>Hexapoda</taxon>
        <taxon>Insecta</taxon>
        <taxon>Pterygota</taxon>
        <taxon>Neoptera</taxon>
        <taxon>Endopterygota</taxon>
        <taxon>Lepidoptera</taxon>
        <taxon>Glossata</taxon>
        <taxon>Ditrysia</taxon>
        <taxon>Tineoidea</taxon>
        <taxon>Psychidae</taxon>
        <taxon>Oiketicinae</taxon>
        <taxon>Eumeta</taxon>
    </lineage>
</organism>
<protein>
    <submittedName>
        <fullName evidence="1">Uncharacterized protein</fullName>
    </submittedName>
</protein>
<keyword evidence="2" id="KW-1185">Reference proteome</keyword>
<accession>A0A4C1STI8</accession>